<dbReference type="GO" id="GO:0003677">
    <property type="term" value="F:DNA binding"/>
    <property type="evidence" value="ECO:0007669"/>
    <property type="project" value="InterPro"/>
</dbReference>
<dbReference type="EMBL" id="JALP01000085">
    <property type="protein sequence ID" value="THG91176.1"/>
    <property type="molecule type" value="Genomic_DNA"/>
</dbReference>
<accession>A0A4S4K0S2</accession>
<feature type="domain" description="Resolvase/invertase-type recombinase catalytic" evidence="1">
    <location>
        <begin position="1"/>
        <end position="41"/>
    </location>
</feature>
<gene>
    <name evidence="2" type="ORF">AJ85_06495</name>
</gene>
<dbReference type="Pfam" id="PF00239">
    <property type="entry name" value="Resolvase"/>
    <property type="match status" value="1"/>
</dbReference>
<sequence length="41" mass="4679">MGVQKRVDFILTKSVSRLSRNVKHLIEIVEELKAHGGWGVF</sequence>
<dbReference type="AlphaFoldDB" id="A0A4S4K0S2"/>
<organism evidence="2 3">
    <name type="scientific">Alkalihalobacillus alcalophilus ATCC 27647 = CGMCC 1.3604</name>
    <dbReference type="NCBI Taxonomy" id="1218173"/>
    <lineage>
        <taxon>Bacteria</taxon>
        <taxon>Bacillati</taxon>
        <taxon>Bacillota</taxon>
        <taxon>Bacilli</taxon>
        <taxon>Bacillales</taxon>
        <taxon>Bacillaceae</taxon>
        <taxon>Alkalihalobacillus</taxon>
    </lineage>
</organism>
<dbReference type="InterPro" id="IPR036162">
    <property type="entry name" value="Resolvase-like_N_sf"/>
</dbReference>
<dbReference type="Gene3D" id="3.40.50.1390">
    <property type="entry name" value="Resolvase, N-terminal catalytic domain"/>
    <property type="match status" value="1"/>
</dbReference>
<dbReference type="RefSeq" id="WP_003321744.1">
    <property type="nucleotide sequence ID" value="NZ_ALPT02000007.1"/>
</dbReference>
<dbReference type="SUPFAM" id="SSF53041">
    <property type="entry name" value="Resolvase-like"/>
    <property type="match status" value="1"/>
</dbReference>
<dbReference type="GO" id="GO:0000150">
    <property type="term" value="F:DNA strand exchange activity"/>
    <property type="evidence" value="ECO:0007669"/>
    <property type="project" value="InterPro"/>
</dbReference>
<evidence type="ECO:0000259" key="1">
    <source>
        <dbReference type="PROSITE" id="PS51736"/>
    </source>
</evidence>
<protein>
    <recommendedName>
        <fullName evidence="1">Resolvase/invertase-type recombinase catalytic domain-containing protein</fullName>
    </recommendedName>
</protein>
<dbReference type="PROSITE" id="PS51736">
    <property type="entry name" value="RECOMBINASES_3"/>
    <property type="match status" value="1"/>
</dbReference>
<proteinExistence type="predicted"/>
<name>A0A4S4K0S2_ALKAL</name>
<dbReference type="InterPro" id="IPR006119">
    <property type="entry name" value="Resolv_N"/>
</dbReference>
<reference evidence="2 3" key="1">
    <citation type="submission" date="2014-01" db="EMBL/GenBank/DDBJ databases">
        <title>Draft genome sequencing of Bacillus alcalophilus CGMCC 1.3604.</title>
        <authorList>
            <person name="Yang J."/>
            <person name="Diao L."/>
            <person name="Yang S."/>
        </authorList>
    </citation>
    <scope>NUCLEOTIDE SEQUENCE [LARGE SCALE GENOMIC DNA]</scope>
    <source>
        <strain evidence="2 3">CGMCC 1.3604</strain>
    </source>
</reference>
<comment type="caution">
    <text evidence="2">The sequence shown here is derived from an EMBL/GenBank/DDBJ whole genome shotgun (WGS) entry which is preliminary data.</text>
</comment>
<evidence type="ECO:0000313" key="2">
    <source>
        <dbReference type="EMBL" id="THG91176.1"/>
    </source>
</evidence>
<dbReference type="OrthoDB" id="9811097at2"/>
<dbReference type="Proteomes" id="UP000297014">
    <property type="component" value="Unassembled WGS sequence"/>
</dbReference>
<evidence type="ECO:0000313" key="3">
    <source>
        <dbReference type="Proteomes" id="UP000297014"/>
    </source>
</evidence>